<gene>
    <name evidence="2" type="ORF">CERZMDRAFT_98879</name>
</gene>
<dbReference type="Proteomes" id="UP000799539">
    <property type="component" value="Unassembled WGS sequence"/>
</dbReference>
<name>A0A6A6FD22_9PEZI</name>
<evidence type="ECO:0000313" key="2">
    <source>
        <dbReference type="EMBL" id="KAF2211148.1"/>
    </source>
</evidence>
<proteinExistence type="predicted"/>
<sequence>MAQHETRSSFRTSTRLSPTGSGLPTRNRAGLLEGSCSTSWSAASRPYPARDHEKSQYCQPPPATPGGAPRRAPPGHLPTVQKSSQLWAQILTVADKNEALMNRLLARMEAIDHRLDRLENLT</sequence>
<protein>
    <submittedName>
        <fullName evidence="2">Uncharacterized protein</fullName>
    </submittedName>
</protein>
<evidence type="ECO:0000313" key="3">
    <source>
        <dbReference type="Proteomes" id="UP000799539"/>
    </source>
</evidence>
<accession>A0A6A6FD22</accession>
<dbReference type="EMBL" id="ML992678">
    <property type="protein sequence ID" value="KAF2211148.1"/>
    <property type="molecule type" value="Genomic_DNA"/>
</dbReference>
<dbReference type="AlphaFoldDB" id="A0A6A6FD22"/>
<evidence type="ECO:0000256" key="1">
    <source>
        <dbReference type="SAM" id="MobiDB-lite"/>
    </source>
</evidence>
<keyword evidence="3" id="KW-1185">Reference proteome</keyword>
<feature type="region of interest" description="Disordered" evidence="1">
    <location>
        <begin position="1"/>
        <end position="81"/>
    </location>
</feature>
<organism evidence="2 3">
    <name type="scientific">Cercospora zeae-maydis SCOH1-5</name>
    <dbReference type="NCBI Taxonomy" id="717836"/>
    <lineage>
        <taxon>Eukaryota</taxon>
        <taxon>Fungi</taxon>
        <taxon>Dikarya</taxon>
        <taxon>Ascomycota</taxon>
        <taxon>Pezizomycotina</taxon>
        <taxon>Dothideomycetes</taxon>
        <taxon>Dothideomycetidae</taxon>
        <taxon>Mycosphaerellales</taxon>
        <taxon>Mycosphaerellaceae</taxon>
        <taxon>Cercospora</taxon>
    </lineage>
</organism>
<reference evidence="2" key="1">
    <citation type="journal article" date="2020" name="Stud. Mycol.">
        <title>101 Dothideomycetes genomes: a test case for predicting lifestyles and emergence of pathogens.</title>
        <authorList>
            <person name="Haridas S."/>
            <person name="Albert R."/>
            <person name="Binder M."/>
            <person name="Bloem J."/>
            <person name="Labutti K."/>
            <person name="Salamov A."/>
            <person name="Andreopoulos B."/>
            <person name="Baker S."/>
            <person name="Barry K."/>
            <person name="Bills G."/>
            <person name="Bluhm B."/>
            <person name="Cannon C."/>
            <person name="Castanera R."/>
            <person name="Culley D."/>
            <person name="Daum C."/>
            <person name="Ezra D."/>
            <person name="Gonzalez J."/>
            <person name="Henrissat B."/>
            <person name="Kuo A."/>
            <person name="Liang C."/>
            <person name="Lipzen A."/>
            <person name="Lutzoni F."/>
            <person name="Magnuson J."/>
            <person name="Mondo S."/>
            <person name="Nolan M."/>
            <person name="Ohm R."/>
            <person name="Pangilinan J."/>
            <person name="Park H.-J."/>
            <person name="Ramirez L."/>
            <person name="Alfaro M."/>
            <person name="Sun H."/>
            <person name="Tritt A."/>
            <person name="Yoshinaga Y."/>
            <person name="Zwiers L.-H."/>
            <person name="Turgeon B."/>
            <person name="Goodwin S."/>
            <person name="Spatafora J."/>
            <person name="Crous P."/>
            <person name="Grigoriev I."/>
        </authorList>
    </citation>
    <scope>NUCLEOTIDE SEQUENCE</scope>
    <source>
        <strain evidence="2">SCOH1-5</strain>
    </source>
</reference>